<proteinExistence type="predicted"/>
<dbReference type="InterPro" id="IPR001623">
    <property type="entry name" value="DnaJ_domain"/>
</dbReference>
<reference evidence="3" key="1">
    <citation type="submission" date="2024-05" db="EMBL/GenBank/DDBJ databases">
        <title>The Natural Products Discovery Center: Release of the First 8490 Sequenced Strains for Exploring Actinobacteria Biosynthetic Diversity.</title>
        <authorList>
            <person name="Kalkreuter E."/>
            <person name="Kautsar S.A."/>
            <person name="Yang D."/>
            <person name="Bader C.D."/>
            <person name="Teijaro C.N."/>
            <person name="Fluegel L."/>
            <person name="Davis C.M."/>
            <person name="Simpson J.R."/>
            <person name="Lauterbach L."/>
            <person name="Steele A.D."/>
            <person name="Gui C."/>
            <person name="Meng S."/>
            <person name="Li G."/>
            <person name="Viehrig K."/>
            <person name="Ye F."/>
            <person name="Su P."/>
            <person name="Kiefer A.F."/>
            <person name="Nichols A."/>
            <person name="Cepeda A.J."/>
            <person name="Yan W."/>
            <person name="Fan B."/>
            <person name="Jiang Y."/>
            <person name="Adhikari A."/>
            <person name="Zheng C.-J."/>
            <person name="Schuster L."/>
            <person name="Cowan T.M."/>
            <person name="Smanski M.J."/>
            <person name="Chevrette M.G."/>
            <person name="de Carvalho L.P.S."/>
            <person name="Shen B."/>
        </authorList>
    </citation>
    <scope>NUCLEOTIDE SEQUENCE</scope>
    <source>
        <strain evidence="3">NPDC080035</strain>
    </source>
</reference>
<dbReference type="EMBL" id="CP157390">
    <property type="protein sequence ID" value="XBM48147.1"/>
    <property type="molecule type" value="Genomic_DNA"/>
</dbReference>
<gene>
    <name evidence="3" type="ORF">AAME72_19085</name>
</gene>
<dbReference type="SUPFAM" id="SSF46565">
    <property type="entry name" value="Chaperone J-domain"/>
    <property type="match status" value="1"/>
</dbReference>
<dbReference type="Gene3D" id="1.10.287.110">
    <property type="entry name" value="DnaJ domain"/>
    <property type="match status" value="1"/>
</dbReference>
<feature type="region of interest" description="Disordered" evidence="1">
    <location>
        <begin position="80"/>
        <end position="112"/>
    </location>
</feature>
<feature type="compositionally biased region" description="Polar residues" evidence="1">
    <location>
        <begin position="90"/>
        <end position="99"/>
    </location>
</feature>
<dbReference type="PROSITE" id="PS50076">
    <property type="entry name" value="DNAJ_2"/>
    <property type="match status" value="1"/>
</dbReference>
<dbReference type="InterPro" id="IPR050817">
    <property type="entry name" value="DjlA_DnaK_co-chaperone"/>
</dbReference>
<dbReference type="PRINTS" id="PR00625">
    <property type="entry name" value="JDOMAIN"/>
</dbReference>
<evidence type="ECO:0000256" key="1">
    <source>
        <dbReference type="SAM" id="MobiDB-lite"/>
    </source>
</evidence>
<accession>A0AAU7GBY4</accession>
<organism evidence="3">
    <name type="scientific">Leifsonia sp. NPDC080035</name>
    <dbReference type="NCBI Taxonomy" id="3143936"/>
    <lineage>
        <taxon>Bacteria</taxon>
        <taxon>Bacillati</taxon>
        <taxon>Actinomycetota</taxon>
        <taxon>Actinomycetes</taxon>
        <taxon>Micrococcales</taxon>
        <taxon>Microbacteriaceae</taxon>
        <taxon>Leifsonia</taxon>
    </lineage>
</organism>
<dbReference type="Pfam" id="PF08378">
    <property type="entry name" value="NERD"/>
    <property type="match status" value="1"/>
</dbReference>
<dbReference type="RefSeq" id="WP_348788100.1">
    <property type="nucleotide sequence ID" value="NZ_CP157390.1"/>
</dbReference>
<name>A0AAU7GBY4_9MICO</name>
<dbReference type="Pfam" id="PF00226">
    <property type="entry name" value="DnaJ"/>
    <property type="match status" value="1"/>
</dbReference>
<dbReference type="PANTHER" id="PTHR24074">
    <property type="entry name" value="CO-CHAPERONE PROTEIN DJLA"/>
    <property type="match status" value="1"/>
</dbReference>
<dbReference type="AlphaFoldDB" id="A0AAU7GBY4"/>
<evidence type="ECO:0000259" key="2">
    <source>
        <dbReference type="PROSITE" id="PS50076"/>
    </source>
</evidence>
<dbReference type="InterPro" id="IPR036869">
    <property type="entry name" value="J_dom_sf"/>
</dbReference>
<feature type="domain" description="J" evidence="2">
    <location>
        <begin position="9"/>
        <end position="70"/>
    </location>
</feature>
<dbReference type="SMART" id="SM00271">
    <property type="entry name" value="DnaJ"/>
    <property type="match status" value="1"/>
</dbReference>
<evidence type="ECO:0000313" key="3">
    <source>
        <dbReference type="EMBL" id="XBM48147.1"/>
    </source>
</evidence>
<protein>
    <submittedName>
        <fullName evidence="3">DnaJ domain-containing protein</fullName>
    </submittedName>
</protein>
<sequence>MSDSPAAPTPYEILGVSSTVSQEELRRAYRRLARETHPDTGGTAAAFQAVQAAWELVGDPQDRARYDSGESLVMDAVSGESGSGGFSATVHPTRSSSRGGATVRPRSYGHPGGQARERFLTLMREWMGRGAEPADPYDPALVRSAPREIRQLLAVALAEEATARAVSSLGIGFTIWNDVAVHPASDAKLDHIVLGPAGLFAIRSADWGGEVKLAKGEVVGPGIPRDEEPLRDLYHSAKSFGRQAGVRFTGHIVVVPDDALAVPFDVVQRGRLAGSLLVRRSLLPKILRDGANAAGRESVDRAFELRPRLQEAVRFV</sequence>
<dbReference type="InterPro" id="IPR011528">
    <property type="entry name" value="NERD"/>
</dbReference>